<evidence type="ECO:0000256" key="1">
    <source>
        <dbReference type="ARBA" id="ARBA00004651"/>
    </source>
</evidence>
<dbReference type="EMBL" id="JTJM01000026">
    <property type="protein sequence ID" value="OBW91947.1"/>
    <property type="molecule type" value="Genomic_DNA"/>
</dbReference>
<feature type="transmembrane region" description="Helical" evidence="23">
    <location>
        <begin position="233"/>
        <end position="251"/>
    </location>
</feature>
<dbReference type="InterPro" id="IPR036412">
    <property type="entry name" value="HAD-like_sf"/>
</dbReference>
<evidence type="ECO:0000256" key="13">
    <source>
        <dbReference type="ARBA" id="ARBA00022840"/>
    </source>
</evidence>
<comment type="similarity">
    <text evidence="2 23">Belongs to the cation transport ATPase (P-type) (TC 3.A.3) family. Type IB subfamily.</text>
</comment>
<dbReference type="PANTHER" id="PTHR43520">
    <property type="entry name" value="ATP7, ISOFORM B"/>
    <property type="match status" value="1"/>
</dbReference>
<keyword evidence="10" id="KW-0677">Repeat</keyword>
<evidence type="ECO:0000256" key="3">
    <source>
        <dbReference type="ARBA" id="ARBA00012517"/>
    </source>
</evidence>
<name>A0A1A7NP44_9PAST</name>
<dbReference type="Gene3D" id="3.40.1110.10">
    <property type="entry name" value="Calcium-transporting ATPase, cytoplasmic domain N"/>
    <property type="match status" value="1"/>
</dbReference>
<feature type="compositionally biased region" description="Polar residues" evidence="24">
    <location>
        <begin position="10"/>
        <end position="37"/>
    </location>
</feature>
<evidence type="ECO:0000256" key="24">
    <source>
        <dbReference type="SAM" id="MobiDB-lite"/>
    </source>
</evidence>
<dbReference type="AlphaFoldDB" id="A0A1A7NP44"/>
<reference evidence="26 27" key="1">
    <citation type="submission" date="2014-11" db="EMBL/GenBank/DDBJ databases">
        <title>Pan-genome of Gallibacterium spp.</title>
        <authorList>
            <person name="Kudirkiene E."/>
            <person name="Bojesen A.M."/>
        </authorList>
    </citation>
    <scope>NUCLEOTIDE SEQUENCE [LARGE SCALE GENOMIC DNA]</scope>
    <source>
        <strain evidence="26 27">F151</strain>
    </source>
</reference>
<dbReference type="NCBIfam" id="TIGR01511">
    <property type="entry name" value="ATPase-IB1_Cu"/>
    <property type="match status" value="1"/>
</dbReference>
<keyword evidence="27" id="KW-1185">Reference proteome</keyword>
<evidence type="ECO:0000256" key="15">
    <source>
        <dbReference type="ARBA" id="ARBA00022967"/>
    </source>
</evidence>
<evidence type="ECO:0000256" key="20">
    <source>
        <dbReference type="ARBA" id="ARBA00029719"/>
    </source>
</evidence>
<dbReference type="InterPro" id="IPR018303">
    <property type="entry name" value="ATPase_P-typ_P_site"/>
</dbReference>
<evidence type="ECO:0000256" key="17">
    <source>
        <dbReference type="ARBA" id="ARBA00023008"/>
    </source>
</evidence>
<dbReference type="PRINTS" id="PR00943">
    <property type="entry name" value="CUATPASE"/>
</dbReference>
<keyword evidence="5" id="KW-0813">Transport</keyword>
<feature type="transmembrane region" description="Helical" evidence="23">
    <location>
        <begin position="206"/>
        <end position="227"/>
    </location>
</feature>
<evidence type="ECO:0000256" key="21">
    <source>
        <dbReference type="ARBA" id="ARBA00033239"/>
    </source>
</evidence>
<evidence type="ECO:0000256" key="23">
    <source>
        <dbReference type="RuleBase" id="RU362081"/>
    </source>
</evidence>
<keyword evidence="16 23" id="KW-1133">Transmembrane helix</keyword>
<evidence type="ECO:0000256" key="8">
    <source>
        <dbReference type="ARBA" id="ARBA00022692"/>
    </source>
</evidence>
<dbReference type="NCBIfam" id="TIGR01525">
    <property type="entry name" value="ATPase-IB_hvy"/>
    <property type="match status" value="1"/>
</dbReference>
<feature type="transmembrane region" description="Helical" evidence="23">
    <location>
        <begin position="133"/>
        <end position="152"/>
    </location>
</feature>
<dbReference type="Gene3D" id="2.70.150.10">
    <property type="entry name" value="Calcium-transporting ATPase, cytoplasmic transduction domain A"/>
    <property type="match status" value="1"/>
</dbReference>
<keyword evidence="18" id="KW-0406">Ion transport</keyword>
<evidence type="ECO:0000256" key="5">
    <source>
        <dbReference type="ARBA" id="ARBA00022448"/>
    </source>
</evidence>
<evidence type="ECO:0000256" key="4">
    <source>
        <dbReference type="ARBA" id="ARBA00015102"/>
    </source>
</evidence>
<dbReference type="GO" id="GO:0005886">
    <property type="term" value="C:plasma membrane"/>
    <property type="evidence" value="ECO:0007669"/>
    <property type="project" value="UniProtKB-SubCell"/>
</dbReference>
<dbReference type="GO" id="GO:0005524">
    <property type="term" value="F:ATP binding"/>
    <property type="evidence" value="ECO:0007669"/>
    <property type="project" value="UniProtKB-UniRule"/>
</dbReference>
<comment type="catalytic activity">
    <reaction evidence="22">
        <text>Cu(+)(in) + ATP + H2O = Cu(+)(out) + ADP + phosphate + H(+)</text>
        <dbReference type="Rhea" id="RHEA:25792"/>
        <dbReference type="ChEBI" id="CHEBI:15377"/>
        <dbReference type="ChEBI" id="CHEBI:15378"/>
        <dbReference type="ChEBI" id="CHEBI:30616"/>
        <dbReference type="ChEBI" id="CHEBI:43474"/>
        <dbReference type="ChEBI" id="CHEBI:49552"/>
        <dbReference type="ChEBI" id="CHEBI:456216"/>
        <dbReference type="EC" id="7.2.2.8"/>
    </reaction>
</comment>
<dbReference type="GO" id="GO:0060003">
    <property type="term" value="P:copper ion export"/>
    <property type="evidence" value="ECO:0007669"/>
    <property type="project" value="UniProtKB-ARBA"/>
</dbReference>
<sequence>MLSKVANQRVEPTQQSQAQQHVESLASLSDQPIQKSVQHSDSTDEQLFLIEGMSCAACVAKVEKAIKQVDQVASARVNLADNTATVIGGNPQQICAAVSQAGYHADLLEDEITRATRIEQQFQQQIKHKSRQASVALLVGFALMFAMWFDWLPSYTQLGIKQPATYQLIYSIISLIVAGAIYYSGKHFFVRAWINLRHRTTSMDTLVALGALTSFLLSLCIILFPHAFSQHHLYLDAGLMVIGFVNIGKILESRGKKSASKALSALMDLLPNQTTVIENGNPITIPTKQVKPNMLVQLQTGDKIPVDGTVKLGELWVNEAMLTGESQPIKKIVGDSVTAGTLVNNGGGQIIATQTGRSTTLAQMIHTIDQAQTSKPQLATLVDKIAAIFVPVVIGLAVITCIVWLSFGATFSDALLAATSVLVISCPCALGLAIPMSIIVGTGQAAKLGILVKEANGLQQLTKVQRIFFDKTGTLTTGKTSVTAVWKDDLSSLSIAAGIEQQMVHPLADAIIQFAKQHKVSIIPVQATNSIAGKGLEATINNEKWLLGSLRFMQEQQIDIAASQAFIQQHLQNAASLVFLAKQQQLVNVFAISDQIKPDALSALQQLQAMGIQCVMLTGDNSQTANAFAQQLGIDKVIAQATPQDKAENIAQSQQHQVTAMVGDGVNDAQAFVTADVSIAMGSGAKVSMETADLTLLNTQLTTLVNAIHIARAIFNNIKLSLFFAFIYNVILIPVAALGLLNPMWAALAMACSSVTVVVNANRLRKIKL</sequence>
<dbReference type="InterPro" id="IPR008250">
    <property type="entry name" value="ATPase_P-typ_transduc_dom_A_sf"/>
</dbReference>
<dbReference type="SFLD" id="SFLDF00027">
    <property type="entry name" value="p-type_atpase"/>
    <property type="match status" value="1"/>
</dbReference>
<dbReference type="InterPro" id="IPR044492">
    <property type="entry name" value="P_typ_ATPase_HD_dom"/>
</dbReference>
<dbReference type="SUPFAM" id="SSF81653">
    <property type="entry name" value="Calcium ATPase, transduction domain A"/>
    <property type="match status" value="1"/>
</dbReference>
<keyword evidence="9 23" id="KW-0479">Metal-binding</keyword>
<dbReference type="InterPro" id="IPR027256">
    <property type="entry name" value="P-typ_ATPase_IB"/>
</dbReference>
<dbReference type="SUPFAM" id="SSF81665">
    <property type="entry name" value="Calcium ATPase, transmembrane domain M"/>
    <property type="match status" value="1"/>
</dbReference>
<proteinExistence type="inferred from homology"/>
<feature type="transmembrane region" description="Helical" evidence="23">
    <location>
        <begin position="415"/>
        <end position="440"/>
    </location>
</feature>
<feature type="transmembrane region" description="Helical" evidence="23">
    <location>
        <begin position="720"/>
        <end position="738"/>
    </location>
</feature>
<evidence type="ECO:0000256" key="19">
    <source>
        <dbReference type="ARBA" id="ARBA00023136"/>
    </source>
</evidence>
<feature type="transmembrane region" description="Helical" evidence="23">
    <location>
        <begin position="744"/>
        <end position="761"/>
    </location>
</feature>
<dbReference type="GO" id="GO:0016887">
    <property type="term" value="F:ATP hydrolysis activity"/>
    <property type="evidence" value="ECO:0007669"/>
    <property type="project" value="InterPro"/>
</dbReference>
<evidence type="ECO:0000256" key="2">
    <source>
        <dbReference type="ARBA" id="ARBA00006024"/>
    </source>
</evidence>
<dbReference type="SFLD" id="SFLDG00002">
    <property type="entry name" value="C1.7:_P-type_atpase_like"/>
    <property type="match status" value="1"/>
</dbReference>
<comment type="subcellular location">
    <subcellularLocation>
        <location evidence="1">Cell membrane</location>
        <topology evidence="1">Multi-pass membrane protein</topology>
    </subcellularLocation>
</comment>
<keyword evidence="19 23" id="KW-0472">Membrane</keyword>
<keyword evidence="6 23" id="KW-1003">Cell membrane</keyword>
<feature type="region of interest" description="Disordered" evidence="24">
    <location>
        <begin position="1"/>
        <end position="37"/>
    </location>
</feature>
<comment type="caution">
    <text evidence="26">The sequence shown here is derived from an EMBL/GenBank/DDBJ whole genome shotgun (WGS) entry which is preliminary data.</text>
</comment>
<dbReference type="FunFam" id="2.70.150.10:FF:000020">
    <property type="entry name" value="Copper-exporting P-type ATPase A"/>
    <property type="match status" value="1"/>
</dbReference>
<dbReference type="RefSeq" id="WP_065239333.1">
    <property type="nucleotide sequence ID" value="NZ_JTJM01000026.1"/>
</dbReference>
<keyword evidence="7" id="KW-0597">Phosphoprotein</keyword>
<dbReference type="InterPro" id="IPR017969">
    <property type="entry name" value="Heavy-metal-associated_CS"/>
</dbReference>
<dbReference type="PRINTS" id="PR00119">
    <property type="entry name" value="CATATPASE"/>
</dbReference>
<dbReference type="PANTHER" id="PTHR43520:SF6">
    <property type="entry name" value="COPPER-EXPORTING P-TYPE ATPASE"/>
    <property type="match status" value="1"/>
</dbReference>
<dbReference type="Pfam" id="PF00122">
    <property type="entry name" value="E1-E2_ATPase"/>
    <property type="match status" value="1"/>
</dbReference>
<dbReference type="InterPro" id="IPR023214">
    <property type="entry name" value="HAD_sf"/>
</dbReference>
<dbReference type="CDD" id="cd00371">
    <property type="entry name" value="HMA"/>
    <property type="match status" value="1"/>
</dbReference>
<dbReference type="InterPro" id="IPR006121">
    <property type="entry name" value="HMA_dom"/>
</dbReference>
<evidence type="ECO:0000256" key="12">
    <source>
        <dbReference type="ARBA" id="ARBA00022796"/>
    </source>
</evidence>
<feature type="domain" description="HMA" evidence="25">
    <location>
        <begin position="44"/>
        <end position="106"/>
    </location>
</feature>
<feature type="transmembrane region" description="Helical" evidence="23">
    <location>
        <begin position="385"/>
        <end position="409"/>
    </location>
</feature>
<dbReference type="EC" id="7.2.2.8" evidence="3"/>
<dbReference type="Proteomes" id="UP000243558">
    <property type="component" value="Unassembled WGS sequence"/>
</dbReference>
<dbReference type="InterPro" id="IPR001757">
    <property type="entry name" value="P_typ_ATPase"/>
</dbReference>
<evidence type="ECO:0000256" key="6">
    <source>
        <dbReference type="ARBA" id="ARBA00022475"/>
    </source>
</evidence>
<dbReference type="Pfam" id="PF00403">
    <property type="entry name" value="HMA"/>
    <property type="match status" value="1"/>
</dbReference>
<dbReference type="SUPFAM" id="SSF55008">
    <property type="entry name" value="HMA, heavy metal-associated domain"/>
    <property type="match status" value="1"/>
</dbReference>
<keyword evidence="17" id="KW-0186">Copper</keyword>
<accession>A0A1A7NP44</accession>
<dbReference type="GO" id="GO:0055070">
    <property type="term" value="P:copper ion homeostasis"/>
    <property type="evidence" value="ECO:0007669"/>
    <property type="project" value="TreeGrafter"/>
</dbReference>
<evidence type="ECO:0000259" key="25">
    <source>
        <dbReference type="PROSITE" id="PS50846"/>
    </source>
</evidence>
<dbReference type="InterPro" id="IPR023298">
    <property type="entry name" value="ATPase_P-typ_TM_dom_sf"/>
</dbReference>
<dbReference type="InterPro" id="IPR023299">
    <property type="entry name" value="ATPase_P-typ_cyto_dom_N"/>
</dbReference>
<evidence type="ECO:0000313" key="26">
    <source>
        <dbReference type="EMBL" id="OBW91947.1"/>
    </source>
</evidence>
<dbReference type="PROSITE" id="PS00154">
    <property type="entry name" value="ATPASE_E1_E2"/>
    <property type="match status" value="1"/>
</dbReference>
<evidence type="ECO:0000313" key="27">
    <source>
        <dbReference type="Proteomes" id="UP000243558"/>
    </source>
</evidence>
<dbReference type="NCBIfam" id="TIGR01494">
    <property type="entry name" value="ATPase_P-type"/>
    <property type="match status" value="1"/>
</dbReference>
<dbReference type="GO" id="GO:0140581">
    <property type="term" value="F:P-type monovalent copper transporter activity"/>
    <property type="evidence" value="ECO:0007669"/>
    <property type="project" value="UniProtKB-EC"/>
</dbReference>
<dbReference type="Gene3D" id="3.40.50.1000">
    <property type="entry name" value="HAD superfamily/HAD-like"/>
    <property type="match status" value="1"/>
</dbReference>
<evidence type="ECO:0000256" key="7">
    <source>
        <dbReference type="ARBA" id="ARBA00022553"/>
    </source>
</evidence>
<keyword evidence="15" id="KW-1278">Translocase</keyword>
<keyword evidence="14" id="KW-0460">Magnesium</keyword>
<dbReference type="PROSITE" id="PS50846">
    <property type="entry name" value="HMA_2"/>
    <property type="match status" value="1"/>
</dbReference>
<keyword evidence="13 23" id="KW-0067">ATP-binding</keyword>
<dbReference type="InterPro" id="IPR036163">
    <property type="entry name" value="HMA_dom_sf"/>
</dbReference>
<evidence type="ECO:0000256" key="11">
    <source>
        <dbReference type="ARBA" id="ARBA00022741"/>
    </source>
</evidence>
<evidence type="ECO:0000256" key="10">
    <source>
        <dbReference type="ARBA" id="ARBA00022737"/>
    </source>
</evidence>
<gene>
    <name evidence="26" type="ORF">QV01_06115</name>
</gene>
<protein>
    <recommendedName>
        <fullName evidence="4">Copper-exporting P-type ATPase</fullName>
        <ecNumber evidence="3">7.2.2.8</ecNumber>
    </recommendedName>
    <alternativeName>
        <fullName evidence="20">Copper-exporting P-type ATPase A</fullName>
    </alternativeName>
    <alternativeName>
        <fullName evidence="21">Cu(+)-exporting ATPase</fullName>
    </alternativeName>
</protein>
<dbReference type="SUPFAM" id="SSF56784">
    <property type="entry name" value="HAD-like"/>
    <property type="match status" value="1"/>
</dbReference>
<keyword evidence="12" id="KW-0187">Copper transport</keyword>
<dbReference type="FunFam" id="3.40.50.1000:FF:000144">
    <property type="entry name" value="copper-transporting ATPase 1 isoform X2"/>
    <property type="match status" value="1"/>
</dbReference>
<dbReference type="InterPro" id="IPR059000">
    <property type="entry name" value="ATPase_P-type_domA"/>
</dbReference>
<keyword evidence="11 23" id="KW-0547">Nucleotide-binding</keyword>
<evidence type="ECO:0000256" key="14">
    <source>
        <dbReference type="ARBA" id="ARBA00022842"/>
    </source>
</evidence>
<organism evidence="26 27">
    <name type="scientific">Gallibacterium genomosp. 3</name>
    <dbReference type="NCBI Taxonomy" id="505345"/>
    <lineage>
        <taxon>Bacteria</taxon>
        <taxon>Pseudomonadati</taxon>
        <taxon>Pseudomonadota</taxon>
        <taxon>Gammaproteobacteria</taxon>
        <taxon>Pasteurellales</taxon>
        <taxon>Pasteurellaceae</taxon>
        <taxon>Gallibacterium</taxon>
    </lineage>
</organism>
<feature type="transmembrane region" description="Helical" evidence="23">
    <location>
        <begin position="164"/>
        <end position="185"/>
    </location>
</feature>
<dbReference type="Pfam" id="PF00702">
    <property type="entry name" value="Hydrolase"/>
    <property type="match status" value="1"/>
</dbReference>
<dbReference type="GO" id="GO:0043682">
    <property type="term" value="F:P-type divalent copper transporter activity"/>
    <property type="evidence" value="ECO:0007669"/>
    <property type="project" value="TreeGrafter"/>
</dbReference>
<dbReference type="SFLD" id="SFLDS00003">
    <property type="entry name" value="Haloacid_Dehalogenase"/>
    <property type="match status" value="1"/>
</dbReference>
<evidence type="ECO:0000256" key="16">
    <source>
        <dbReference type="ARBA" id="ARBA00022989"/>
    </source>
</evidence>
<dbReference type="OrthoDB" id="9814270at2"/>
<keyword evidence="8 23" id="KW-0812">Transmembrane</keyword>
<dbReference type="Gene3D" id="3.30.70.100">
    <property type="match status" value="1"/>
</dbReference>
<evidence type="ECO:0000256" key="18">
    <source>
        <dbReference type="ARBA" id="ARBA00023065"/>
    </source>
</evidence>
<dbReference type="PROSITE" id="PS01047">
    <property type="entry name" value="HMA_1"/>
    <property type="match status" value="1"/>
</dbReference>
<evidence type="ECO:0000256" key="9">
    <source>
        <dbReference type="ARBA" id="ARBA00022723"/>
    </source>
</evidence>
<evidence type="ECO:0000256" key="22">
    <source>
        <dbReference type="ARBA" id="ARBA00049289"/>
    </source>
</evidence>
<dbReference type="PATRIC" id="fig|505345.7.peg.1210"/>
<dbReference type="GO" id="GO:0005507">
    <property type="term" value="F:copper ion binding"/>
    <property type="evidence" value="ECO:0007669"/>
    <property type="project" value="TreeGrafter"/>
</dbReference>